<evidence type="ECO:0000313" key="8">
    <source>
        <dbReference type="Proteomes" id="UP000471560"/>
    </source>
</evidence>
<feature type="domain" description="Globin" evidence="6">
    <location>
        <begin position="1"/>
        <end position="134"/>
    </location>
</feature>
<dbReference type="PANTHER" id="PTHR43396:SF3">
    <property type="entry name" value="FLAVOHEMOPROTEIN"/>
    <property type="match status" value="1"/>
</dbReference>
<evidence type="ECO:0000256" key="5">
    <source>
        <dbReference type="RuleBase" id="RU000356"/>
    </source>
</evidence>
<evidence type="ECO:0000313" key="7">
    <source>
        <dbReference type="EMBL" id="NEI35907.1"/>
    </source>
</evidence>
<gene>
    <name evidence="7" type="ORF">GR204_18270</name>
</gene>
<dbReference type="InterPro" id="IPR009050">
    <property type="entry name" value="Globin-like_sf"/>
</dbReference>
<dbReference type="GO" id="GO:0019825">
    <property type="term" value="F:oxygen binding"/>
    <property type="evidence" value="ECO:0007669"/>
    <property type="project" value="InterPro"/>
</dbReference>
<evidence type="ECO:0000256" key="3">
    <source>
        <dbReference type="ARBA" id="ARBA00022723"/>
    </source>
</evidence>
<dbReference type="Pfam" id="PF00042">
    <property type="entry name" value="Globin"/>
    <property type="match status" value="1"/>
</dbReference>
<dbReference type="GO" id="GO:0008941">
    <property type="term" value="F:nitric oxide dioxygenase NAD(P)H activity"/>
    <property type="evidence" value="ECO:0007669"/>
    <property type="project" value="TreeGrafter"/>
</dbReference>
<dbReference type="GO" id="GO:0071500">
    <property type="term" value="P:cellular response to nitrosative stress"/>
    <property type="evidence" value="ECO:0007669"/>
    <property type="project" value="TreeGrafter"/>
</dbReference>
<evidence type="ECO:0000256" key="2">
    <source>
        <dbReference type="ARBA" id="ARBA00022621"/>
    </source>
</evidence>
<keyword evidence="1 5" id="KW-0349">Heme</keyword>
<evidence type="ECO:0000256" key="4">
    <source>
        <dbReference type="ARBA" id="ARBA00023004"/>
    </source>
</evidence>
<dbReference type="GO" id="GO:0046872">
    <property type="term" value="F:metal ion binding"/>
    <property type="evidence" value="ECO:0007669"/>
    <property type="project" value="UniProtKB-KW"/>
</dbReference>
<dbReference type="PROSITE" id="PS01033">
    <property type="entry name" value="GLOBIN"/>
    <property type="match status" value="1"/>
</dbReference>
<keyword evidence="4" id="KW-0408">Iron</keyword>
<dbReference type="GO" id="GO:0020037">
    <property type="term" value="F:heme binding"/>
    <property type="evidence" value="ECO:0007669"/>
    <property type="project" value="InterPro"/>
</dbReference>
<dbReference type="GO" id="GO:0005344">
    <property type="term" value="F:oxygen carrier activity"/>
    <property type="evidence" value="ECO:0007669"/>
    <property type="project" value="UniProtKB-KW"/>
</dbReference>
<dbReference type="PANTHER" id="PTHR43396">
    <property type="entry name" value="FLAVOHEMOPROTEIN"/>
    <property type="match status" value="1"/>
</dbReference>
<dbReference type="RefSeq" id="WP_164577355.1">
    <property type="nucleotide sequence ID" value="NZ_WUEZ01000020.1"/>
</dbReference>
<dbReference type="EMBL" id="WUEZ01000020">
    <property type="protein sequence ID" value="NEI35907.1"/>
    <property type="molecule type" value="Genomic_DNA"/>
</dbReference>
<dbReference type="GO" id="GO:0046210">
    <property type="term" value="P:nitric oxide catabolic process"/>
    <property type="evidence" value="ECO:0007669"/>
    <property type="project" value="TreeGrafter"/>
</dbReference>
<dbReference type="CDD" id="cd12131">
    <property type="entry name" value="HGbI-like"/>
    <property type="match status" value="1"/>
</dbReference>
<keyword evidence="7" id="KW-0675">Receptor</keyword>
<proteinExistence type="inferred from homology"/>
<keyword evidence="2 5" id="KW-0561">Oxygen transport</keyword>
<comment type="caution">
    <text evidence="7">The sequence shown here is derived from an EMBL/GenBank/DDBJ whole genome shotgun (WGS) entry which is preliminary data.</text>
</comment>
<name>A0A6P0B7M7_RHILE</name>
<dbReference type="AlphaFoldDB" id="A0A6P0B7M7"/>
<dbReference type="InterPro" id="IPR000971">
    <property type="entry name" value="Globin"/>
</dbReference>
<evidence type="ECO:0000259" key="6">
    <source>
        <dbReference type="PROSITE" id="PS01033"/>
    </source>
</evidence>
<organism evidence="7 8">
    <name type="scientific">Rhizobium leguminosarum</name>
    <dbReference type="NCBI Taxonomy" id="384"/>
    <lineage>
        <taxon>Bacteria</taxon>
        <taxon>Pseudomonadati</taxon>
        <taxon>Pseudomonadota</taxon>
        <taxon>Alphaproteobacteria</taxon>
        <taxon>Hyphomicrobiales</taxon>
        <taxon>Rhizobiaceae</taxon>
        <taxon>Rhizobium/Agrobacterium group</taxon>
        <taxon>Rhizobium</taxon>
    </lineage>
</organism>
<dbReference type="InterPro" id="IPR012292">
    <property type="entry name" value="Globin/Proto"/>
</dbReference>
<protein>
    <submittedName>
        <fullName evidence="7">Hemin receptor</fullName>
    </submittedName>
</protein>
<dbReference type="Proteomes" id="UP000471560">
    <property type="component" value="Unassembled WGS sequence"/>
</dbReference>
<reference evidence="7 8" key="1">
    <citation type="submission" date="2019-12" db="EMBL/GenBank/DDBJ databases">
        <title>Rhizobium genotypes associated with high levels of biological nitrogen fixation by grain legumes in a temperate-maritime cropping system.</title>
        <authorList>
            <person name="Maluk M."/>
            <person name="Francesc Ferrando Molina F."/>
            <person name="Lopez Del Egido L."/>
            <person name="Lafos M."/>
            <person name="Langarica-Fuentes A."/>
            <person name="Gebre Yohannes G."/>
            <person name="Young M.W."/>
            <person name="Martin P."/>
            <person name="Gantlett R."/>
            <person name="Kenicer G."/>
            <person name="Hawes C."/>
            <person name="Begg G.S."/>
            <person name="Quilliam R.S."/>
            <person name="Squire G.R."/>
            <person name="Poole P.S."/>
            <person name="Young P.W."/>
            <person name="Iannetta P.M."/>
            <person name="James E.K."/>
        </authorList>
    </citation>
    <scope>NUCLEOTIDE SEQUENCE [LARGE SCALE GENOMIC DNA]</scope>
    <source>
        <strain evidence="7 8">JHI1096</strain>
    </source>
</reference>
<dbReference type="Gene3D" id="1.10.490.10">
    <property type="entry name" value="Globins"/>
    <property type="match status" value="1"/>
</dbReference>
<sequence length="139" mass="15513">MNPHNVSLVQESFKKLVPRADQVGLMFYGRLFETFPDVRPMFAEDISLQSRKLVQMLAVVVNSLHKLETILPAVKDLGHRQRGYGVVEAHYEAVGLTLIWTLRRSLDNDFTAEVEGAWSEAFRALSGAMISAANEPPSA</sequence>
<evidence type="ECO:0000256" key="1">
    <source>
        <dbReference type="ARBA" id="ARBA00022617"/>
    </source>
</evidence>
<dbReference type="SUPFAM" id="SSF46458">
    <property type="entry name" value="Globin-like"/>
    <property type="match status" value="1"/>
</dbReference>
<dbReference type="GO" id="GO:0071949">
    <property type="term" value="F:FAD binding"/>
    <property type="evidence" value="ECO:0007669"/>
    <property type="project" value="TreeGrafter"/>
</dbReference>
<comment type="similarity">
    <text evidence="5">Belongs to the globin family.</text>
</comment>
<keyword evidence="5" id="KW-0813">Transport</keyword>
<keyword evidence="3" id="KW-0479">Metal-binding</keyword>
<accession>A0A6P0B7M7</accession>